<keyword evidence="1" id="KW-0472">Membrane</keyword>
<proteinExistence type="predicted"/>
<feature type="transmembrane region" description="Helical" evidence="1">
    <location>
        <begin position="103"/>
        <end position="125"/>
    </location>
</feature>
<organism evidence="2 3">
    <name type="scientific">Mycolicibacterium vanbaalenii</name>
    <name type="common">Mycobacterium vanbaalenii</name>
    <dbReference type="NCBI Taxonomy" id="110539"/>
    <lineage>
        <taxon>Bacteria</taxon>
        <taxon>Bacillati</taxon>
        <taxon>Actinomycetota</taxon>
        <taxon>Actinomycetes</taxon>
        <taxon>Mycobacteriales</taxon>
        <taxon>Mycobacteriaceae</taxon>
        <taxon>Mycolicibacterium</taxon>
    </lineage>
</organism>
<feature type="transmembrane region" description="Helical" evidence="1">
    <location>
        <begin position="70"/>
        <end position="91"/>
    </location>
</feature>
<accession>A0A5S9PQV9</accession>
<dbReference type="EMBL" id="CACSIP010000011">
    <property type="protein sequence ID" value="CAA0106642.1"/>
    <property type="molecule type" value="Genomic_DNA"/>
</dbReference>
<dbReference type="AlphaFoldDB" id="A0A5S9PQV9"/>
<gene>
    <name evidence="2" type="ORF">AELLOGFF_03626</name>
</gene>
<feature type="transmembrane region" description="Helical" evidence="1">
    <location>
        <begin position="43"/>
        <end position="64"/>
    </location>
</feature>
<keyword evidence="3" id="KW-1185">Reference proteome</keyword>
<evidence type="ECO:0000256" key="1">
    <source>
        <dbReference type="SAM" id="Phobius"/>
    </source>
</evidence>
<dbReference type="Proteomes" id="UP000430146">
    <property type="component" value="Unassembled WGS sequence"/>
</dbReference>
<feature type="transmembrane region" description="Helical" evidence="1">
    <location>
        <begin position="12"/>
        <end position="31"/>
    </location>
</feature>
<dbReference type="RefSeq" id="WP_200845917.1">
    <property type="nucleotide sequence ID" value="NZ_CACSIP010000011.1"/>
</dbReference>
<evidence type="ECO:0000313" key="3">
    <source>
        <dbReference type="Proteomes" id="UP000430146"/>
    </source>
</evidence>
<protein>
    <submittedName>
        <fullName evidence="2">Uncharacterized protein</fullName>
    </submittedName>
</protein>
<keyword evidence="1" id="KW-1133">Transmembrane helix</keyword>
<keyword evidence="1" id="KW-0812">Transmembrane</keyword>
<name>A0A5S9PQV9_MYCVN</name>
<sequence length="127" mass="13756">MDTPTLMFGKILALYMLTAGIAFIVATPFYADLTRKADKSDAVAVNISGMVHLFIGFGILVNHFVWDSPLAVLVTLLGIFFVIRGAAYYWVPQLVLRPSEGRASGLRGMGAAFIGIGMLMGYLSFFA</sequence>
<reference evidence="2 3" key="1">
    <citation type="submission" date="2019-11" db="EMBL/GenBank/DDBJ databases">
        <authorList>
            <person name="Holert J."/>
        </authorList>
    </citation>
    <scope>NUCLEOTIDE SEQUENCE [LARGE SCALE GENOMIC DNA]</scope>
    <source>
        <strain evidence="2">BC8_1</strain>
    </source>
</reference>
<evidence type="ECO:0000313" key="2">
    <source>
        <dbReference type="EMBL" id="CAA0106642.1"/>
    </source>
</evidence>